<dbReference type="Proteomes" id="UP001172386">
    <property type="component" value="Unassembled WGS sequence"/>
</dbReference>
<name>A0ACC3AL02_9EURO</name>
<proteinExistence type="predicted"/>
<dbReference type="EMBL" id="JAPDRQ010000001">
    <property type="protein sequence ID" value="KAJ9664763.1"/>
    <property type="molecule type" value="Genomic_DNA"/>
</dbReference>
<protein>
    <submittedName>
        <fullName evidence="1">Swr complex subunit</fullName>
    </submittedName>
</protein>
<sequence>MEVQTLNDELVGGEYDEEADSDFGDDSSDQVSHSSGEDDEISLKDAKKGKITSVVSKVAEELDSGDEATIKERQKAKKRQKRRTDGGFVSDGEDKDEGWRAKTRSMRAQEKAEKQTRTLATTKTSTVDVNRIWEEMNKPSPLPPVQMEGQSDVQATPQKQSLKSQDGLQAAAPIPFAAEETITIKRQFKFAGEVHIEEKVVSKSSAEAKLWLAQQEHKSSASESMVDGMQRPLRKISRFDPNYSNLDAFRNDTIKAQPGTFKGAKLNVVEKSKMDWASHVDAEGLKDELDVHAKAKDAYLNRMDFLSQVERRKEDEARSARMKG</sequence>
<comment type="caution">
    <text evidence="1">The sequence shown here is derived from an EMBL/GenBank/DDBJ whole genome shotgun (WGS) entry which is preliminary data.</text>
</comment>
<accession>A0ACC3AL02</accession>
<gene>
    <name evidence="1" type="primary">SWC5</name>
    <name evidence="1" type="ORF">H2198_000109</name>
</gene>
<evidence type="ECO:0000313" key="2">
    <source>
        <dbReference type="Proteomes" id="UP001172386"/>
    </source>
</evidence>
<reference evidence="1" key="1">
    <citation type="submission" date="2022-10" db="EMBL/GenBank/DDBJ databases">
        <title>Culturing micro-colonial fungi from biological soil crusts in the Mojave desert and describing Neophaeococcomyces mojavensis, and introducing the new genera and species Taxawa tesnikishii.</title>
        <authorList>
            <person name="Kurbessoian T."/>
            <person name="Stajich J.E."/>
        </authorList>
    </citation>
    <scope>NUCLEOTIDE SEQUENCE</scope>
    <source>
        <strain evidence="1">JES_112</strain>
    </source>
</reference>
<keyword evidence="2" id="KW-1185">Reference proteome</keyword>
<organism evidence="1 2">
    <name type="scientific">Neophaeococcomyces mojaviensis</name>
    <dbReference type="NCBI Taxonomy" id="3383035"/>
    <lineage>
        <taxon>Eukaryota</taxon>
        <taxon>Fungi</taxon>
        <taxon>Dikarya</taxon>
        <taxon>Ascomycota</taxon>
        <taxon>Pezizomycotina</taxon>
        <taxon>Eurotiomycetes</taxon>
        <taxon>Chaetothyriomycetidae</taxon>
        <taxon>Chaetothyriales</taxon>
        <taxon>Chaetothyriales incertae sedis</taxon>
        <taxon>Neophaeococcomyces</taxon>
    </lineage>
</organism>
<evidence type="ECO:0000313" key="1">
    <source>
        <dbReference type="EMBL" id="KAJ9664763.1"/>
    </source>
</evidence>